<protein>
    <recommendedName>
        <fullName evidence="4">PEP-CTERM protein-sorting domain-containing protein</fullName>
    </recommendedName>
</protein>
<sequence precursor="true">MNRWLCFPLLTVLTAAAAPAAAQTPSPVSITGTGKVDYFTALPGEFSPFGGEGTFSFMGVDMPYTLTSADVGGLNFIDPGPPAVATFSNSIPVTFASTDPSEPSEISMNYTGEVTLTPTDMTGTQFTAVFIADFTPIAGSGVGLFADVVGGTFEMTAVVSDPFVPIVDPTQTVFTLNSPYQWNSSGGALDVFLVTPEPAAAAMAWVLGLIAAGRPRATRC</sequence>
<organism evidence="2 3">
    <name type="scientific">Posidoniimonas polymericola</name>
    <dbReference type="NCBI Taxonomy" id="2528002"/>
    <lineage>
        <taxon>Bacteria</taxon>
        <taxon>Pseudomonadati</taxon>
        <taxon>Planctomycetota</taxon>
        <taxon>Planctomycetia</taxon>
        <taxon>Pirellulales</taxon>
        <taxon>Lacipirellulaceae</taxon>
        <taxon>Posidoniimonas</taxon>
    </lineage>
</organism>
<feature type="chain" id="PRO_5022679258" description="PEP-CTERM protein-sorting domain-containing protein" evidence="1">
    <location>
        <begin position="21"/>
        <end position="220"/>
    </location>
</feature>
<proteinExistence type="predicted"/>
<evidence type="ECO:0000313" key="3">
    <source>
        <dbReference type="Proteomes" id="UP000318478"/>
    </source>
</evidence>
<feature type="signal peptide" evidence="1">
    <location>
        <begin position="1"/>
        <end position="20"/>
    </location>
</feature>
<dbReference type="AlphaFoldDB" id="A0A5C5YRF3"/>
<evidence type="ECO:0000256" key="1">
    <source>
        <dbReference type="SAM" id="SignalP"/>
    </source>
</evidence>
<dbReference type="OrthoDB" id="278548at2"/>
<reference evidence="2 3" key="1">
    <citation type="submission" date="2019-02" db="EMBL/GenBank/DDBJ databases">
        <title>Deep-cultivation of Planctomycetes and their phenomic and genomic characterization uncovers novel biology.</title>
        <authorList>
            <person name="Wiegand S."/>
            <person name="Jogler M."/>
            <person name="Boedeker C."/>
            <person name="Pinto D."/>
            <person name="Vollmers J."/>
            <person name="Rivas-Marin E."/>
            <person name="Kohn T."/>
            <person name="Peeters S.H."/>
            <person name="Heuer A."/>
            <person name="Rast P."/>
            <person name="Oberbeckmann S."/>
            <person name="Bunk B."/>
            <person name="Jeske O."/>
            <person name="Meyerdierks A."/>
            <person name="Storesund J.E."/>
            <person name="Kallscheuer N."/>
            <person name="Luecker S."/>
            <person name="Lage O.M."/>
            <person name="Pohl T."/>
            <person name="Merkel B.J."/>
            <person name="Hornburger P."/>
            <person name="Mueller R.-W."/>
            <person name="Bruemmer F."/>
            <person name="Labrenz M."/>
            <person name="Spormann A.M."/>
            <person name="Op Den Camp H."/>
            <person name="Overmann J."/>
            <person name="Amann R."/>
            <person name="Jetten M.S.M."/>
            <person name="Mascher T."/>
            <person name="Medema M.H."/>
            <person name="Devos D.P."/>
            <person name="Kaster A.-K."/>
            <person name="Ovreas L."/>
            <person name="Rohde M."/>
            <person name="Galperin M.Y."/>
            <person name="Jogler C."/>
        </authorList>
    </citation>
    <scope>NUCLEOTIDE SEQUENCE [LARGE SCALE GENOMIC DNA]</scope>
    <source>
        <strain evidence="2 3">Pla123a</strain>
    </source>
</reference>
<keyword evidence="1" id="KW-0732">Signal</keyword>
<dbReference type="Proteomes" id="UP000318478">
    <property type="component" value="Unassembled WGS sequence"/>
</dbReference>
<comment type="caution">
    <text evidence="2">The sequence shown here is derived from an EMBL/GenBank/DDBJ whole genome shotgun (WGS) entry which is preliminary data.</text>
</comment>
<dbReference type="EMBL" id="SJPO01000004">
    <property type="protein sequence ID" value="TWT77534.1"/>
    <property type="molecule type" value="Genomic_DNA"/>
</dbReference>
<keyword evidence="3" id="KW-1185">Reference proteome</keyword>
<evidence type="ECO:0008006" key="4">
    <source>
        <dbReference type="Google" id="ProtNLM"/>
    </source>
</evidence>
<gene>
    <name evidence="2" type="ORF">Pla123a_21950</name>
</gene>
<dbReference type="RefSeq" id="WP_146586756.1">
    <property type="nucleotide sequence ID" value="NZ_SJPO01000004.1"/>
</dbReference>
<evidence type="ECO:0000313" key="2">
    <source>
        <dbReference type="EMBL" id="TWT77534.1"/>
    </source>
</evidence>
<accession>A0A5C5YRF3</accession>
<name>A0A5C5YRF3_9BACT</name>